<organism evidence="2 3">
    <name type="scientific">Thermophagus xiamenensis</name>
    <dbReference type="NCBI Taxonomy" id="385682"/>
    <lineage>
        <taxon>Bacteria</taxon>
        <taxon>Pseudomonadati</taxon>
        <taxon>Bacteroidota</taxon>
        <taxon>Bacteroidia</taxon>
        <taxon>Marinilabiliales</taxon>
        <taxon>Marinilabiliaceae</taxon>
        <taxon>Thermophagus</taxon>
    </lineage>
</organism>
<accession>A0A1I2E651</accession>
<dbReference type="InterPro" id="IPR036415">
    <property type="entry name" value="Lamin_tail_dom_sf"/>
</dbReference>
<dbReference type="eggNOG" id="COG4288">
    <property type="taxonomic scope" value="Bacteria"/>
</dbReference>
<dbReference type="PROSITE" id="PS51841">
    <property type="entry name" value="LTD"/>
    <property type="match status" value="1"/>
</dbReference>
<dbReference type="InterPro" id="IPR001322">
    <property type="entry name" value="Lamin_tail_dom"/>
</dbReference>
<dbReference type="STRING" id="385682.SAMN05444380_12138"/>
<dbReference type="Gene3D" id="2.60.40.4070">
    <property type="match status" value="1"/>
</dbReference>
<protein>
    <submittedName>
        <fullName evidence="2">Lamin Tail Domain</fullName>
    </submittedName>
</protein>
<name>A0A1I2E651_9BACT</name>
<dbReference type="Pfam" id="PF00932">
    <property type="entry name" value="LTD"/>
    <property type="match status" value="1"/>
</dbReference>
<proteinExistence type="predicted"/>
<dbReference type="InParanoid" id="A0A1I2E651"/>
<evidence type="ECO:0000259" key="1">
    <source>
        <dbReference type="PROSITE" id="PS51841"/>
    </source>
</evidence>
<dbReference type="RefSeq" id="WP_010528893.1">
    <property type="nucleotide sequence ID" value="NZ_AFSL01000105.1"/>
</dbReference>
<evidence type="ECO:0000313" key="2">
    <source>
        <dbReference type="EMBL" id="SFE87760.1"/>
    </source>
</evidence>
<keyword evidence="3" id="KW-1185">Reference proteome</keyword>
<evidence type="ECO:0000313" key="3">
    <source>
        <dbReference type="Proteomes" id="UP000181976"/>
    </source>
</evidence>
<dbReference type="SUPFAM" id="SSF74853">
    <property type="entry name" value="Lamin A/C globular tail domain"/>
    <property type="match status" value="1"/>
</dbReference>
<dbReference type="EMBL" id="FONA01000021">
    <property type="protein sequence ID" value="SFE87760.1"/>
    <property type="molecule type" value="Genomic_DNA"/>
</dbReference>
<gene>
    <name evidence="2" type="ORF">SAMN05444380_12138</name>
</gene>
<reference evidence="2 3" key="1">
    <citation type="submission" date="2016-10" db="EMBL/GenBank/DDBJ databases">
        <authorList>
            <person name="de Groot N.N."/>
        </authorList>
    </citation>
    <scope>NUCLEOTIDE SEQUENCE [LARGE SCALE GENOMIC DNA]</scope>
    <source>
        <strain evidence="2 3">DSM 19012</strain>
    </source>
</reference>
<dbReference type="Proteomes" id="UP000181976">
    <property type="component" value="Unassembled WGS sequence"/>
</dbReference>
<dbReference type="AlphaFoldDB" id="A0A1I2E651"/>
<sequence length="944" mass="106532">MRLIGYYFLLAVCYGTSVFNIYSISFDDYPQGWIGDTALFVKDENGGLRLNAPEEAGDAFLFSPSTGINDAVWNIRVLLDFNPSAYNYMKIYLATDGQEEFKNGFYLVIGTTHDNITLWERIEGEDHLLIEGAEKLLNQEQVALDIKVNRRADGYWKLEVNIGTGWITVGEAFSSFGFGAKWFGFSCHYTKTRANKFYILNISITGNPYPFNITNFQVVNGYTLLFEFSDTLSSTYSQPVLRGVNFELPSIDNFVYGDGFNSSKVELMNLLPDIKEGQLFISGWCSKNGQCIDDTILIFSYQSPKVLQFYAEGYYDLFLSFNLSLPEGLLQPDNFNIGNGNIKVSEILDLKQGNYRLRLNRPIGDAEETICYIENLTLPNGDVIPYGPYQLYYHEAAPFDIVFSEIMHDPSPQVLLPEVEYLELYNRSELPVDLKNMILSINGNKITLESYLLFPNEYVVIIQNDAVTSKGRYIPEKWVTLNNMGGELVLYNPSGIVVDAFRYPSVLESDNFFKQQGGWSMELIDPDNLSNDLSNWAYSTNNRGGTPGEPNSVTTVNPDFSGPRLVDSWLENDSVLTLAFSEPIKYENIVDSGFSLTSNGLDIERILWDSVFKDQVRVAFKTRLIPHKIEKLNLPSNISDLSGNLFSEEHSLLFGLPGQVDSFDIVINELLFDPPVGGFEYVELYNRSGKIAALDSLCIARNGSQNQPEELFRLSDRTRWFLPGRHLCFTKNAEWVKSNFICEAEDQLVELSKFPNFYSDGGVVFLTSLNGHVIDRFDYSPDYHFELLAETKGVALERISYDAITNSPMSWQSASSMVGYGTPTGKNSQYVETSSGQYSKLLELTPKVFTPDLDGVDDFLIVNYTLGIPGQKGTFIIYDIEGRPVKHLINNQTLSTSGKIIWDGITDDHTLAPPGIYVIWCRIFDLNGNVREFKDSFVLGVKAY</sequence>
<dbReference type="OrthoDB" id="9758406at2"/>
<feature type="domain" description="LTD" evidence="1">
    <location>
        <begin position="385"/>
        <end position="505"/>
    </location>
</feature>